<evidence type="ECO:0000313" key="5">
    <source>
        <dbReference type="EMBL" id="RKL30812.1"/>
    </source>
</evidence>
<sequence length="88" mass="9818">MSNPTEVNIAYWLCMNDICTKHNDIDEKTCKGCQAELARGATALNADIDVIGQCEGIDSNGKPVWNLHEAKRVDIWDARAERATYGYD</sequence>
<proteinExistence type="predicted"/>
<keyword evidence="3" id="KW-0862">Zinc</keyword>
<accession>A0A420SNE6</accession>
<dbReference type="EMBL" id="MRDB01000050">
    <property type="protein sequence ID" value="RKL30812.1"/>
    <property type="molecule type" value="Genomic_DNA"/>
</dbReference>
<protein>
    <recommendedName>
        <fullName evidence="4">RanBP2-type domain-containing protein</fullName>
    </recommendedName>
</protein>
<reference evidence="5 6" key="1">
    <citation type="journal article" date="2018" name="Sci. Rep.">
        <title>Characterisation of pathogen-specific regions and novel effector candidates in Fusarium oxysporum f. sp. cepae.</title>
        <authorList>
            <person name="Armitage A.D."/>
            <person name="Taylor A."/>
            <person name="Sobczyk M.K."/>
            <person name="Baxter L."/>
            <person name="Greenfield B.P."/>
            <person name="Bates H.J."/>
            <person name="Wilson F."/>
            <person name="Jackson A.C."/>
            <person name="Ott S."/>
            <person name="Harrison R.J."/>
            <person name="Clarkson J.P."/>
        </authorList>
    </citation>
    <scope>NUCLEOTIDE SEQUENCE [LARGE SCALE GENOMIC DNA]</scope>
    <source>
        <strain evidence="5 6">Fp_A8</strain>
    </source>
</reference>
<name>A0A420SNE6_GIBIN</name>
<evidence type="ECO:0000256" key="2">
    <source>
        <dbReference type="ARBA" id="ARBA00022771"/>
    </source>
</evidence>
<dbReference type="AlphaFoldDB" id="A0A420SNE6"/>
<dbReference type="GO" id="GO:0008270">
    <property type="term" value="F:zinc ion binding"/>
    <property type="evidence" value="ECO:0007669"/>
    <property type="project" value="UniProtKB-KW"/>
</dbReference>
<evidence type="ECO:0000256" key="1">
    <source>
        <dbReference type="ARBA" id="ARBA00022723"/>
    </source>
</evidence>
<organism evidence="5 6">
    <name type="scientific">Gibberella intermedia</name>
    <name type="common">Bulb rot disease fungus</name>
    <name type="synonym">Fusarium proliferatum</name>
    <dbReference type="NCBI Taxonomy" id="948311"/>
    <lineage>
        <taxon>Eukaryota</taxon>
        <taxon>Fungi</taxon>
        <taxon>Dikarya</taxon>
        <taxon>Ascomycota</taxon>
        <taxon>Pezizomycotina</taxon>
        <taxon>Sordariomycetes</taxon>
        <taxon>Hypocreomycetidae</taxon>
        <taxon>Hypocreales</taxon>
        <taxon>Nectriaceae</taxon>
        <taxon>Fusarium</taxon>
        <taxon>Fusarium fujikuroi species complex</taxon>
    </lineage>
</organism>
<gene>
    <name evidence="5" type="ORF">BFJ72_g11377</name>
</gene>
<dbReference type="Proteomes" id="UP000283569">
    <property type="component" value="Unassembled WGS sequence"/>
</dbReference>
<evidence type="ECO:0000259" key="4">
    <source>
        <dbReference type="PROSITE" id="PS01358"/>
    </source>
</evidence>
<keyword evidence="2" id="KW-0863">Zinc-finger</keyword>
<dbReference type="PROSITE" id="PS01358">
    <property type="entry name" value="ZF_RANBP2_1"/>
    <property type="match status" value="1"/>
</dbReference>
<feature type="domain" description="RanBP2-type" evidence="4">
    <location>
        <begin position="12"/>
        <end position="33"/>
    </location>
</feature>
<evidence type="ECO:0000313" key="6">
    <source>
        <dbReference type="Proteomes" id="UP000283569"/>
    </source>
</evidence>
<dbReference type="InterPro" id="IPR001876">
    <property type="entry name" value="Znf_RanBP2"/>
</dbReference>
<keyword evidence="1" id="KW-0479">Metal-binding</keyword>
<comment type="caution">
    <text evidence="5">The sequence shown here is derived from an EMBL/GenBank/DDBJ whole genome shotgun (WGS) entry which is preliminary data.</text>
</comment>
<evidence type="ECO:0000256" key="3">
    <source>
        <dbReference type="ARBA" id="ARBA00022833"/>
    </source>
</evidence>